<accession>A0ABU8MUS5</accession>
<comment type="caution">
    <text evidence="1">The sequence shown here is derived from an EMBL/GenBank/DDBJ whole genome shotgun (WGS) entry which is preliminary data.</text>
</comment>
<evidence type="ECO:0000313" key="2">
    <source>
        <dbReference type="Proteomes" id="UP001385809"/>
    </source>
</evidence>
<protein>
    <recommendedName>
        <fullName evidence="3">Antitoxin</fullName>
    </recommendedName>
</protein>
<name>A0ABU8MUS5_9PSEU</name>
<dbReference type="RefSeq" id="WP_337697588.1">
    <property type="nucleotide sequence ID" value="NZ_JBBEGN010000018.1"/>
</dbReference>
<evidence type="ECO:0000313" key="1">
    <source>
        <dbReference type="EMBL" id="MEJ2871016.1"/>
    </source>
</evidence>
<dbReference type="EMBL" id="JBBEGN010000018">
    <property type="protein sequence ID" value="MEJ2871016.1"/>
    <property type="molecule type" value="Genomic_DNA"/>
</dbReference>
<organism evidence="1 2">
    <name type="scientific">Actinomycetospora aurantiaca</name>
    <dbReference type="NCBI Taxonomy" id="3129233"/>
    <lineage>
        <taxon>Bacteria</taxon>
        <taxon>Bacillati</taxon>
        <taxon>Actinomycetota</taxon>
        <taxon>Actinomycetes</taxon>
        <taxon>Pseudonocardiales</taxon>
        <taxon>Pseudonocardiaceae</taxon>
        <taxon>Actinomycetospora</taxon>
    </lineage>
</organism>
<dbReference type="Proteomes" id="UP001385809">
    <property type="component" value="Unassembled WGS sequence"/>
</dbReference>
<keyword evidence="2" id="KW-1185">Reference proteome</keyword>
<sequence>MSAERITVSLPAEVVAAARTAVEAGAAESVSAYVAQALSARQSKARALAQLEDALGGRPPVEALNAARAQLGLPLLPTA</sequence>
<gene>
    <name evidence="1" type="ORF">WCD74_24850</name>
</gene>
<proteinExistence type="predicted"/>
<reference evidence="1 2" key="1">
    <citation type="submission" date="2024-03" db="EMBL/GenBank/DDBJ databases">
        <title>Actinomycetospora sp. OC33-EN08, a novel actinomycete isolated from wild orchid (Aerides multiflora).</title>
        <authorList>
            <person name="Suriyachadkun C."/>
        </authorList>
    </citation>
    <scope>NUCLEOTIDE SEQUENCE [LARGE SCALE GENOMIC DNA]</scope>
    <source>
        <strain evidence="1 2">OC33-EN08</strain>
    </source>
</reference>
<evidence type="ECO:0008006" key="3">
    <source>
        <dbReference type="Google" id="ProtNLM"/>
    </source>
</evidence>